<dbReference type="InterPro" id="IPR001647">
    <property type="entry name" value="HTH_TetR"/>
</dbReference>
<evidence type="ECO:0000313" key="5">
    <source>
        <dbReference type="Proteomes" id="UP001242368"/>
    </source>
</evidence>
<comment type="caution">
    <text evidence="4">The sequence shown here is derived from an EMBL/GenBank/DDBJ whole genome shotgun (WGS) entry which is preliminary data.</text>
</comment>
<dbReference type="EMBL" id="JAUFQU010000046">
    <property type="protein sequence ID" value="MDN3709601.1"/>
    <property type="molecule type" value="Genomic_DNA"/>
</dbReference>
<sequence length="65" mass="7591">MLKKYQIVFNMKKAEATRLTILKKAYELIYINGYQTTSIDDILATTKVTKGALYIFFMTKSLKYL</sequence>
<proteinExistence type="predicted"/>
<gene>
    <name evidence="4" type="ORF">QW060_21785</name>
</gene>
<name>A0ABT8CZR6_9FLAO</name>
<dbReference type="RefSeq" id="WP_290365133.1">
    <property type="nucleotide sequence ID" value="NZ_JAUFQU010000046.1"/>
</dbReference>
<evidence type="ECO:0000256" key="2">
    <source>
        <dbReference type="PROSITE-ProRule" id="PRU00335"/>
    </source>
</evidence>
<accession>A0ABT8CZR6</accession>
<dbReference type="InterPro" id="IPR009057">
    <property type="entry name" value="Homeodomain-like_sf"/>
</dbReference>
<dbReference type="PROSITE" id="PS50977">
    <property type="entry name" value="HTH_TETR_2"/>
    <property type="match status" value="1"/>
</dbReference>
<protein>
    <submittedName>
        <fullName evidence="4">TetR family transcriptional regulator</fullName>
    </submittedName>
</protein>
<dbReference type="Pfam" id="PF00440">
    <property type="entry name" value="TetR_N"/>
    <property type="match status" value="1"/>
</dbReference>
<dbReference type="Gene3D" id="1.10.357.10">
    <property type="entry name" value="Tetracycline Repressor, domain 2"/>
    <property type="match status" value="1"/>
</dbReference>
<organism evidence="4 5">
    <name type="scientific">Paenimyroides ceti</name>
    <dbReference type="NCBI Taxonomy" id="395087"/>
    <lineage>
        <taxon>Bacteria</taxon>
        <taxon>Pseudomonadati</taxon>
        <taxon>Bacteroidota</taxon>
        <taxon>Flavobacteriia</taxon>
        <taxon>Flavobacteriales</taxon>
        <taxon>Flavobacteriaceae</taxon>
        <taxon>Paenimyroides</taxon>
    </lineage>
</organism>
<dbReference type="SUPFAM" id="SSF46689">
    <property type="entry name" value="Homeodomain-like"/>
    <property type="match status" value="1"/>
</dbReference>
<evidence type="ECO:0000313" key="4">
    <source>
        <dbReference type="EMBL" id="MDN3709601.1"/>
    </source>
</evidence>
<dbReference type="Proteomes" id="UP001242368">
    <property type="component" value="Unassembled WGS sequence"/>
</dbReference>
<reference evidence="5" key="1">
    <citation type="journal article" date="2019" name="Int. J. Syst. Evol. Microbiol.">
        <title>The Global Catalogue of Microorganisms (GCM) 10K type strain sequencing project: providing services to taxonomists for standard genome sequencing and annotation.</title>
        <authorList>
            <consortium name="The Broad Institute Genomics Platform"/>
            <consortium name="The Broad Institute Genome Sequencing Center for Infectious Disease"/>
            <person name="Wu L."/>
            <person name="Ma J."/>
        </authorList>
    </citation>
    <scope>NUCLEOTIDE SEQUENCE [LARGE SCALE GENOMIC DNA]</scope>
    <source>
        <strain evidence="5">CECT 7184</strain>
    </source>
</reference>
<evidence type="ECO:0000259" key="3">
    <source>
        <dbReference type="PROSITE" id="PS50977"/>
    </source>
</evidence>
<feature type="domain" description="HTH tetR-type" evidence="3">
    <location>
        <begin position="15"/>
        <end position="65"/>
    </location>
</feature>
<feature type="DNA-binding region" description="H-T-H motif" evidence="2">
    <location>
        <begin position="38"/>
        <end position="57"/>
    </location>
</feature>
<keyword evidence="5" id="KW-1185">Reference proteome</keyword>
<keyword evidence="1 2" id="KW-0238">DNA-binding</keyword>
<evidence type="ECO:0000256" key="1">
    <source>
        <dbReference type="ARBA" id="ARBA00023125"/>
    </source>
</evidence>